<dbReference type="PIRSF" id="PIRSF036628">
    <property type="entry name" value="IolB"/>
    <property type="match status" value="1"/>
</dbReference>
<reference evidence="3" key="1">
    <citation type="submission" date="2011-04" db="EMBL/GenBank/DDBJ databases">
        <title>The complete genome of Spirochaeta coccoides DSM 17374.</title>
        <authorList>
            <person name="Lucas S."/>
            <person name="Copeland A."/>
            <person name="Lapidus A."/>
            <person name="Bruce D."/>
            <person name="Goodwin L."/>
            <person name="Pitluck S."/>
            <person name="Peters L."/>
            <person name="Kyrpides N."/>
            <person name="Mavromatis K."/>
            <person name="Pagani I."/>
            <person name="Ivanova N."/>
            <person name="Ovchinnikova G."/>
            <person name="Lu M."/>
            <person name="Detter J.C."/>
            <person name="Tapia R."/>
            <person name="Han C."/>
            <person name="Land M."/>
            <person name="Hauser L."/>
            <person name="Markowitz V."/>
            <person name="Cheng J.-F."/>
            <person name="Hugenholtz P."/>
            <person name="Woyke T."/>
            <person name="Wu D."/>
            <person name="Spring S."/>
            <person name="Schroeder M."/>
            <person name="Brambilla E."/>
            <person name="Klenk H.-P."/>
            <person name="Eisen J.A."/>
        </authorList>
    </citation>
    <scope>NUCLEOTIDE SEQUENCE [LARGE SCALE GENOMIC DNA]</scope>
    <source>
        <strain evidence="3">ATCC BAA-1237 / DSM 17374 / SPN1</strain>
    </source>
</reference>
<accession>F4GJ30</accession>
<dbReference type="Proteomes" id="UP000007939">
    <property type="component" value="Chromosome"/>
</dbReference>
<dbReference type="Pfam" id="PF04962">
    <property type="entry name" value="KduI"/>
    <property type="match status" value="1"/>
</dbReference>
<dbReference type="InterPro" id="IPR021120">
    <property type="entry name" value="KduI/IolB_isomerase"/>
</dbReference>
<keyword evidence="3" id="KW-1185">Reference proteome</keyword>
<reference evidence="2 3" key="2">
    <citation type="journal article" date="2012" name="Stand. Genomic Sci.">
        <title>Complete genome sequence of the termite hindgut bacterium Spirochaeta coccoides type strain (SPN1(T)), reclassification in the genus Sphaerochaeta as Sphaerochaeta coccoides comb. nov. and emendations of the family Spirochaetaceae and the genus Sphaerochaeta.</title>
        <authorList>
            <person name="Abt B."/>
            <person name="Han C."/>
            <person name="Scheuner C."/>
            <person name="Lu M."/>
            <person name="Lapidus A."/>
            <person name="Nolan M."/>
            <person name="Lucas S."/>
            <person name="Hammon N."/>
            <person name="Deshpande S."/>
            <person name="Cheng J.F."/>
            <person name="Tapia R."/>
            <person name="Goodwin L.A."/>
            <person name="Pitluck S."/>
            <person name="Liolios K."/>
            <person name="Pagani I."/>
            <person name="Ivanova N."/>
            <person name="Mavromatis K."/>
            <person name="Mikhailova N."/>
            <person name="Huntemann M."/>
            <person name="Pati A."/>
            <person name="Chen A."/>
            <person name="Palaniappan K."/>
            <person name="Land M."/>
            <person name="Hauser L."/>
            <person name="Brambilla E.M."/>
            <person name="Rohde M."/>
            <person name="Spring S."/>
            <person name="Gronow S."/>
            <person name="Goker M."/>
            <person name="Woyke T."/>
            <person name="Bristow J."/>
            <person name="Eisen J.A."/>
            <person name="Markowitz V."/>
            <person name="Hugenholtz P."/>
            <person name="Kyrpides N.C."/>
            <person name="Klenk H.P."/>
            <person name="Detter J.C."/>
        </authorList>
    </citation>
    <scope>NUCLEOTIDE SEQUENCE [LARGE SCALE GENOMIC DNA]</scope>
    <source>
        <strain evidence="3">ATCC BAA-1237 / DSM 17374 / SPN1</strain>
    </source>
</reference>
<organism evidence="2 3">
    <name type="scientific">Parasphaerochaeta coccoides (strain ATCC BAA-1237 / DSM 17374 / SPN1)</name>
    <name type="common">Sphaerochaeta coccoides</name>
    <dbReference type="NCBI Taxonomy" id="760011"/>
    <lineage>
        <taxon>Bacteria</taxon>
        <taxon>Pseudomonadati</taxon>
        <taxon>Spirochaetota</taxon>
        <taxon>Spirochaetia</taxon>
        <taxon>Spirochaetales</taxon>
        <taxon>Sphaerochaetaceae</taxon>
        <taxon>Parasphaerochaeta</taxon>
    </lineage>
</organism>
<protein>
    <submittedName>
        <fullName evidence="2">Myo-inositol catabolism IolB domain protein</fullName>
    </submittedName>
</protein>
<dbReference type="SUPFAM" id="SSF51182">
    <property type="entry name" value="RmlC-like cupins"/>
    <property type="match status" value="1"/>
</dbReference>
<dbReference type="InterPro" id="IPR014710">
    <property type="entry name" value="RmlC-like_jellyroll"/>
</dbReference>
<keyword evidence="1" id="KW-0413">Isomerase</keyword>
<dbReference type="KEGG" id="scc:Spico_0083"/>
<evidence type="ECO:0000313" key="3">
    <source>
        <dbReference type="Proteomes" id="UP000007939"/>
    </source>
</evidence>
<evidence type="ECO:0000256" key="1">
    <source>
        <dbReference type="ARBA" id="ARBA00023235"/>
    </source>
</evidence>
<dbReference type="GO" id="GO:0008880">
    <property type="term" value="F:glucuronate isomerase activity"/>
    <property type="evidence" value="ECO:0007669"/>
    <property type="project" value="InterPro"/>
</dbReference>
<dbReference type="OrthoDB" id="9799936at2"/>
<dbReference type="PANTHER" id="PTHR39193:SF1">
    <property type="entry name" value="5-DEOXY-GLUCURONATE ISOMERASE"/>
    <property type="match status" value="1"/>
</dbReference>
<dbReference type="EMBL" id="CP002659">
    <property type="protein sequence ID" value="AEC01325.1"/>
    <property type="molecule type" value="Genomic_DNA"/>
</dbReference>
<dbReference type="RefSeq" id="WP_013738721.1">
    <property type="nucleotide sequence ID" value="NC_015436.1"/>
</dbReference>
<dbReference type="PANTHER" id="PTHR39193">
    <property type="entry name" value="5-DEOXY-GLUCURONATE ISOMERASE"/>
    <property type="match status" value="1"/>
</dbReference>
<dbReference type="eggNOG" id="COG3718">
    <property type="taxonomic scope" value="Bacteria"/>
</dbReference>
<sequence>MTTQMRHSGPYVHGYTDLVPGTGPTSDMFMSFGVLSLKEGDTWTDTGRVSGEERVWLLAQGNAKISWGKERLSISRPDLFDHEPWVLSVPSAVDVSIVAGKGGAEFYRSATDNPLQFASRLFTPEECRSEFRGEGMMNETSTRIVRTVFDDTNRPESNLVIGEVIGVPGKWSSYPPHHHPQPEIYHYRFLPGQGFGFCAIGETPCLIKDRDTILIHDHEVHPHVTAPGYAMWYIWIIRHIEGNRYAVQHVPPQYQWVTESGAEIWAPKKK</sequence>
<gene>
    <name evidence="2" type="ordered locus">Spico_0083</name>
</gene>
<proteinExistence type="predicted"/>
<dbReference type="HOGENOM" id="CLU_084771_0_0_12"/>
<dbReference type="Gene3D" id="2.60.120.10">
    <property type="entry name" value="Jelly Rolls"/>
    <property type="match status" value="2"/>
</dbReference>
<dbReference type="AlphaFoldDB" id="F4GJ30"/>
<evidence type="ECO:0000313" key="2">
    <source>
        <dbReference type="EMBL" id="AEC01325.1"/>
    </source>
</evidence>
<dbReference type="InterPro" id="IPR024203">
    <property type="entry name" value="Deoxy-glucuronate_isom_IolB"/>
</dbReference>
<dbReference type="InterPro" id="IPR011051">
    <property type="entry name" value="RmlC_Cupin_sf"/>
</dbReference>
<dbReference type="STRING" id="760011.Spico_0083"/>
<name>F4GJ30_PARC1</name>
<dbReference type="GO" id="GO:0019310">
    <property type="term" value="P:inositol catabolic process"/>
    <property type="evidence" value="ECO:0007669"/>
    <property type="project" value="InterPro"/>
</dbReference>